<keyword evidence="4" id="KW-1185">Reference proteome</keyword>
<feature type="domain" description="Sulfatase-modifying factor enzyme-like" evidence="2">
    <location>
        <begin position="99"/>
        <end position="296"/>
    </location>
</feature>
<dbReference type="OrthoDB" id="979507at2"/>
<dbReference type="PANTHER" id="PTHR23150:SF19">
    <property type="entry name" value="FORMYLGLYCINE-GENERATING ENZYME"/>
    <property type="match status" value="1"/>
</dbReference>
<dbReference type="PROSITE" id="PS51257">
    <property type="entry name" value="PROKAR_LIPOPROTEIN"/>
    <property type="match status" value="1"/>
</dbReference>
<dbReference type="PANTHER" id="PTHR23150">
    <property type="entry name" value="SULFATASE MODIFYING FACTOR 1, 2"/>
    <property type="match status" value="1"/>
</dbReference>
<dbReference type="RefSeq" id="WP_111476490.1">
    <property type="nucleotide sequence ID" value="NZ_QHKM01000001.1"/>
</dbReference>
<evidence type="ECO:0000259" key="2">
    <source>
        <dbReference type="Pfam" id="PF03781"/>
    </source>
</evidence>
<organism evidence="3 4">
    <name type="scientific">Hymenobacter edaphi</name>
    <dbReference type="NCBI Taxonomy" id="2211146"/>
    <lineage>
        <taxon>Bacteria</taxon>
        <taxon>Pseudomonadati</taxon>
        <taxon>Bacteroidota</taxon>
        <taxon>Cytophagia</taxon>
        <taxon>Cytophagales</taxon>
        <taxon>Hymenobacteraceae</taxon>
        <taxon>Hymenobacter</taxon>
    </lineage>
</organism>
<protein>
    <recommendedName>
        <fullName evidence="2">Sulfatase-modifying factor enzyme-like domain-containing protein</fullName>
    </recommendedName>
</protein>
<evidence type="ECO:0000313" key="4">
    <source>
        <dbReference type="Proteomes" id="UP000248553"/>
    </source>
</evidence>
<keyword evidence="1" id="KW-0732">Signal</keyword>
<dbReference type="InterPro" id="IPR005532">
    <property type="entry name" value="SUMF_dom"/>
</dbReference>
<feature type="chain" id="PRO_5016398249" description="Sulfatase-modifying factor enzyme-like domain-containing protein" evidence="1">
    <location>
        <begin position="31"/>
        <end position="341"/>
    </location>
</feature>
<gene>
    <name evidence="3" type="ORF">DLM85_02560</name>
</gene>
<comment type="caution">
    <text evidence="3">The sequence shown here is derived from an EMBL/GenBank/DDBJ whole genome shotgun (WGS) entry which is preliminary data.</text>
</comment>
<dbReference type="EMBL" id="QHKM01000001">
    <property type="protein sequence ID" value="RAK69754.1"/>
    <property type="molecule type" value="Genomic_DNA"/>
</dbReference>
<evidence type="ECO:0000256" key="1">
    <source>
        <dbReference type="SAM" id="SignalP"/>
    </source>
</evidence>
<proteinExistence type="predicted"/>
<feature type="signal peptide" evidence="1">
    <location>
        <begin position="1"/>
        <end position="30"/>
    </location>
</feature>
<dbReference type="Gene3D" id="3.90.1580.10">
    <property type="entry name" value="paralog of FGE (formylglycine-generating enzyme)"/>
    <property type="match status" value="1"/>
</dbReference>
<dbReference type="InterPro" id="IPR051043">
    <property type="entry name" value="Sulfatase_Mod_Factor_Kinase"/>
</dbReference>
<dbReference type="GO" id="GO:0120147">
    <property type="term" value="F:formylglycine-generating oxidase activity"/>
    <property type="evidence" value="ECO:0007669"/>
    <property type="project" value="TreeGrafter"/>
</dbReference>
<evidence type="ECO:0000313" key="3">
    <source>
        <dbReference type="EMBL" id="RAK69754.1"/>
    </source>
</evidence>
<dbReference type="InterPro" id="IPR042095">
    <property type="entry name" value="SUMF_sf"/>
</dbReference>
<dbReference type="SUPFAM" id="SSF56436">
    <property type="entry name" value="C-type lectin-like"/>
    <property type="match status" value="1"/>
</dbReference>
<reference evidence="4" key="1">
    <citation type="submission" date="2018-05" db="EMBL/GenBank/DDBJ databases">
        <authorList>
            <person name="Nie L."/>
        </authorList>
    </citation>
    <scope>NUCLEOTIDE SEQUENCE [LARGE SCALE GENOMIC DNA]</scope>
    <source>
        <strain evidence="4">NL</strain>
    </source>
</reference>
<accession>A0A328BV64</accession>
<dbReference type="InterPro" id="IPR016187">
    <property type="entry name" value="CTDL_fold"/>
</dbReference>
<dbReference type="Proteomes" id="UP000248553">
    <property type="component" value="Unassembled WGS sequence"/>
</dbReference>
<name>A0A328BV64_9BACT</name>
<dbReference type="AlphaFoldDB" id="A0A328BV64"/>
<dbReference type="Pfam" id="PF03781">
    <property type="entry name" value="FGE-sulfatase"/>
    <property type="match status" value="1"/>
</dbReference>
<sequence>MPRFSRRLLVVLTGLPLLSACFRIGPPSSAFNGLYSTSTGTRLQPHPIDYNGFPDDRVLYFSSRGAACPVAKPKFQSTAMQSGGRLPSLPGILLIGADWGIDEAEIPNQEWRQYELAGGSAAARAPRPEALPQSDYYTDPFYLYYPVVGISREQAAEFCRWRSRVVTREINKDLHHPDSLSTDYVRCTYRLPTEAEWEQAAALSAGGSTCLEMPLRVEPRAAAYLQRRSGSRTDVACISADIKAYNATQPLRSIINYDQAEPYFLRLATPGYVYQGPSNAQGLYQALGNVAELVQEPGITKGGSYQDPLAACTLKARGSYRGPAPTVGFRCVCTVSYPNRK</sequence>